<gene>
    <name evidence="2" type="ORF">DV515_00007800</name>
</gene>
<accession>A0A3L8SI11</accession>
<sequence length="110" mass="12160">MTQQKSISNDKQPSTTPDSAQDLHSLWYCPKHCFQMKSPFLLKQVRQGLNSLQEHPKDKGPVAESEPKDRIHVENGAGVGFGIGNGGSQELTPKPKLASPEVKRQLPEQD</sequence>
<evidence type="ECO:0000313" key="3">
    <source>
        <dbReference type="Proteomes" id="UP000276834"/>
    </source>
</evidence>
<evidence type="ECO:0000313" key="2">
    <source>
        <dbReference type="EMBL" id="RLW01798.1"/>
    </source>
</evidence>
<proteinExistence type="predicted"/>
<dbReference type="Proteomes" id="UP000276834">
    <property type="component" value="Unassembled WGS sequence"/>
</dbReference>
<feature type="compositionally biased region" description="Gly residues" evidence="1">
    <location>
        <begin position="77"/>
        <end position="87"/>
    </location>
</feature>
<dbReference type="AlphaFoldDB" id="A0A3L8SI11"/>
<feature type="compositionally biased region" description="Basic and acidic residues" evidence="1">
    <location>
        <begin position="54"/>
        <end position="73"/>
    </location>
</feature>
<evidence type="ECO:0000256" key="1">
    <source>
        <dbReference type="SAM" id="MobiDB-lite"/>
    </source>
</evidence>
<comment type="caution">
    <text evidence="2">The sequence shown here is derived from an EMBL/GenBank/DDBJ whole genome shotgun (WGS) entry which is preliminary data.</text>
</comment>
<feature type="region of interest" description="Disordered" evidence="1">
    <location>
        <begin position="51"/>
        <end position="110"/>
    </location>
</feature>
<organism evidence="2 3">
    <name type="scientific">Chloebia gouldiae</name>
    <name type="common">Gouldian finch</name>
    <name type="synonym">Erythrura gouldiae</name>
    <dbReference type="NCBI Taxonomy" id="44316"/>
    <lineage>
        <taxon>Eukaryota</taxon>
        <taxon>Metazoa</taxon>
        <taxon>Chordata</taxon>
        <taxon>Craniata</taxon>
        <taxon>Vertebrata</taxon>
        <taxon>Euteleostomi</taxon>
        <taxon>Archelosauria</taxon>
        <taxon>Archosauria</taxon>
        <taxon>Dinosauria</taxon>
        <taxon>Saurischia</taxon>
        <taxon>Theropoda</taxon>
        <taxon>Coelurosauria</taxon>
        <taxon>Aves</taxon>
        <taxon>Neognathae</taxon>
        <taxon>Neoaves</taxon>
        <taxon>Telluraves</taxon>
        <taxon>Australaves</taxon>
        <taxon>Passeriformes</taxon>
        <taxon>Passeroidea</taxon>
        <taxon>Passeridae</taxon>
        <taxon>Chloebia</taxon>
    </lineage>
</organism>
<feature type="region of interest" description="Disordered" evidence="1">
    <location>
        <begin position="1"/>
        <end position="22"/>
    </location>
</feature>
<keyword evidence="3" id="KW-1185">Reference proteome</keyword>
<dbReference type="EMBL" id="QUSF01000021">
    <property type="protein sequence ID" value="RLW01798.1"/>
    <property type="molecule type" value="Genomic_DNA"/>
</dbReference>
<feature type="compositionally biased region" description="Basic and acidic residues" evidence="1">
    <location>
        <begin position="101"/>
        <end position="110"/>
    </location>
</feature>
<protein>
    <submittedName>
        <fullName evidence="2">Uncharacterized protein</fullName>
    </submittedName>
</protein>
<reference evidence="2 3" key="1">
    <citation type="journal article" date="2018" name="Proc. R. Soc. B">
        <title>A non-coding region near Follistatin controls head colour polymorphism in the Gouldian finch.</title>
        <authorList>
            <person name="Toomey M.B."/>
            <person name="Marques C.I."/>
            <person name="Andrade P."/>
            <person name="Araujo P.M."/>
            <person name="Sabatino S."/>
            <person name="Gazda M.A."/>
            <person name="Afonso S."/>
            <person name="Lopes R.J."/>
            <person name="Corbo J.C."/>
            <person name="Carneiro M."/>
        </authorList>
    </citation>
    <scope>NUCLEOTIDE SEQUENCE [LARGE SCALE GENOMIC DNA]</scope>
    <source>
        <strain evidence="2">Red01</strain>
        <tissue evidence="2">Muscle</tissue>
    </source>
</reference>
<feature type="compositionally biased region" description="Polar residues" evidence="1">
    <location>
        <begin position="1"/>
        <end position="19"/>
    </location>
</feature>
<name>A0A3L8SI11_CHLGU</name>